<dbReference type="AlphaFoldDB" id="W7UUP3"/>
<dbReference type="OrthoDB" id="1816255at2"/>
<comment type="caution">
    <text evidence="2">The sequence shown here is derived from an EMBL/GenBank/DDBJ whole genome shotgun (WGS) entry which is preliminary data.</text>
</comment>
<keyword evidence="1" id="KW-0472">Membrane</keyword>
<evidence type="ECO:0000256" key="1">
    <source>
        <dbReference type="SAM" id="Phobius"/>
    </source>
</evidence>
<feature type="transmembrane region" description="Helical" evidence="1">
    <location>
        <begin position="59"/>
        <end position="83"/>
    </location>
</feature>
<evidence type="ECO:0000313" key="2">
    <source>
        <dbReference type="EMBL" id="EWM54889.1"/>
    </source>
</evidence>
<keyword evidence="3" id="KW-1185">Reference proteome</keyword>
<evidence type="ECO:0000313" key="3">
    <source>
        <dbReference type="Proteomes" id="UP000019365"/>
    </source>
</evidence>
<name>W7UUP3_RUMFL</name>
<accession>W7UUP3</accession>
<dbReference type="EMBL" id="ATAX01000008">
    <property type="protein sequence ID" value="EWM54889.1"/>
    <property type="molecule type" value="Genomic_DNA"/>
</dbReference>
<gene>
    <name evidence="2" type="ORF">RF007C_11160</name>
</gene>
<organism evidence="2 3">
    <name type="scientific">Ruminococcus flavefaciens 007c</name>
    <dbReference type="NCBI Taxonomy" id="1341157"/>
    <lineage>
        <taxon>Bacteria</taxon>
        <taxon>Bacillati</taxon>
        <taxon>Bacillota</taxon>
        <taxon>Clostridia</taxon>
        <taxon>Eubacteriales</taxon>
        <taxon>Oscillospiraceae</taxon>
        <taxon>Ruminococcus</taxon>
    </lineage>
</organism>
<keyword evidence="1" id="KW-1133">Transmembrane helix</keyword>
<proteinExistence type="predicted"/>
<protein>
    <submittedName>
        <fullName evidence="2">Uncharacterized protein</fullName>
    </submittedName>
</protein>
<dbReference type="Proteomes" id="UP000019365">
    <property type="component" value="Unassembled WGS sequence"/>
</dbReference>
<dbReference type="RefSeq" id="WP_037296921.1">
    <property type="nucleotide sequence ID" value="NZ_ATAX01000008.1"/>
</dbReference>
<sequence length="504" mass="58160">MKNKLKAEMEKIKMSDKTKERIIAACEETARNKTIKLKDNDEYTDYVYKAERVKPKNNIIRFVSAAAACAVVAAGIGATGIMMNRNGSVSSTESTPSTESVSVTETTEPVVLSPFGDFTSFDYKLDNFNRRRGQYSDATYSRFDEFLNKFDWGDELTENVTRTEEQIYESQRYHITWTKGDTPPVECMIRIDNDGFVTYQESMMSFETVEDEPIESRYYKIDFDAFESAVNEILKDEDYGETTLGVCEKSPFSDILAKDYKVAPFTLDYVEATQEQRDKTAELFDSQTWYEFDGLKNYYDWTLFPNRNNFLAEYHEGSSASYISTFFDDFATVYNVTYDDNGRIESYDWKFYTCKDLDFGEKLTDIYNIEEPDPIKDDGNKVTADLIPPLTQTRSMLEFVSDENTKLSEEKRSILVDFFENHELNSIIPNTFGPCYGDEMDAEFDEAMVAILNETTNEMRSIYISKDRQFLALYDPDDMGYATAMGLTIYKVDGLEELYNKLVQ</sequence>
<keyword evidence="1" id="KW-0812">Transmembrane</keyword>
<reference evidence="2 3" key="1">
    <citation type="journal article" date="2014" name="PLoS ONE">
        <title>Rumen cellulosomics: divergent fiber-degrading strategies revealed by comparative genome-wide analysis of six ruminococcal strains.</title>
        <authorList>
            <person name="Dassa B."/>
            <person name="Borovok I."/>
            <person name="Ruimy-Israeli V."/>
            <person name="Lamed R."/>
            <person name="Flint H.J."/>
            <person name="Duncan S.H."/>
            <person name="Henrissat B."/>
            <person name="Coutinho P."/>
            <person name="Morrison M."/>
            <person name="Mosoni P."/>
            <person name="Yeoman C.J."/>
            <person name="White B.A."/>
            <person name="Bayer E.A."/>
        </authorList>
    </citation>
    <scope>NUCLEOTIDE SEQUENCE [LARGE SCALE GENOMIC DNA]</scope>
    <source>
        <strain evidence="2 3">007c</strain>
    </source>
</reference>
<dbReference type="PATRIC" id="fig|1341157.4.peg.507"/>